<feature type="compositionally biased region" description="Basic residues" evidence="1">
    <location>
        <begin position="1"/>
        <end position="17"/>
    </location>
</feature>
<dbReference type="AlphaFoldDB" id="A0A2T6ZN59"/>
<evidence type="ECO:0000313" key="2">
    <source>
        <dbReference type="EMBL" id="PUU76864.1"/>
    </source>
</evidence>
<feature type="compositionally biased region" description="Low complexity" evidence="1">
    <location>
        <begin position="174"/>
        <end position="184"/>
    </location>
</feature>
<gene>
    <name evidence="2" type="ORF">B9Z19DRAFT_1194438</name>
</gene>
<evidence type="ECO:0000313" key="3">
    <source>
        <dbReference type="Proteomes" id="UP000244722"/>
    </source>
</evidence>
<feature type="compositionally biased region" description="Acidic residues" evidence="1">
    <location>
        <begin position="185"/>
        <end position="197"/>
    </location>
</feature>
<dbReference type="OrthoDB" id="5328412at2759"/>
<name>A0A2T6ZN59_TUBBO</name>
<keyword evidence="3" id="KW-1185">Reference proteome</keyword>
<dbReference type="Proteomes" id="UP000244722">
    <property type="component" value="Unassembled WGS sequence"/>
</dbReference>
<dbReference type="Gene3D" id="1.25.40.10">
    <property type="entry name" value="Tetratricopeptide repeat domain"/>
    <property type="match status" value="1"/>
</dbReference>
<feature type="compositionally biased region" description="Low complexity" evidence="1">
    <location>
        <begin position="198"/>
        <end position="207"/>
    </location>
</feature>
<feature type="region of interest" description="Disordered" evidence="1">
    <location>
        <begin position="1"/>
        <end position="20"/>
    </location>
</feature>
<protein>
    <submittedName>
        <fullName evidence="2">Uncharacterized protein</fullName>
    </submittedName>
</protein>
<feature type="region of interest" description="Disordered" evidence="1">
    <location>
        <begin position="174"/>
        <end position="217"/>
    </location>
</feature>
<accession>A0A2T6ZN59</accession>
<proteinExistence type="predicted"/>
<sequence>MPKRKFPPVRSNKRKKKLPETSEEFLDVGIELEESGDRWRAGDKVKAGRFYFQAIESYEAALQRNSRSFDATYNRARLLYQLAQHPNLLPTPSSVASKSLLEKAVQGHRECLVLNPENQDALFNTGQVLCSLAEVLVEYKNAPAGARPEALKLLCEAVEIFQKCLQVQESQCASSGPGNGNSAGDEGDTSMDAEPPGESENPSPSRGGQEDELMSEGSGSDDVQWVIIQTPVTLTQVLDTALAQLEACASLLSLCTVENLGGKPLSWAQSMGETLLSLKIIPLSQETGREQEAALAKANFGVSLGEASFRAGLTDLAGWEAAVHVAFPNSEGTTQDFHELCDRADAHIQLASAAAERAEEGEEAVANLAWRHYAFAAKSLSAAAKLEPAKSEIHIARGDVEILRAKLGVPAAANSRDVLAKNAGVYYRGAKRLEGDVRIRIEAAVKEAMVAFEGGDGGGLLKEIEMGSVVKEVVAEAVDEGLFNAEWLARVGL</sequence>
<reference evidence="2 3" key="1">
    <citation type="submission" date="2017-04" db="EMBL/GenBank/DDBJ databases">
        <title>Draft genome sequence of Tuber borchii Vittad., a whitish edible truffle.</title>
        <authorList>
            <consortium name="DOE Joint Genome Institute"/>
            <person name="Murat C."/>
            <person name="Kuo A."/>
            <person name="Barry K.W."/>
            <person name="Clum A."/>
            <person name="Dockter R.B."/>
            <person name="Fauchery L."/>
            <person name="Iotti M."/>
            <person name="Kohler A."/>
            <person name="Labutti K."/>
            <person name="Lindquist E.A."/>
            <person name="Lipzen A."/>
            <person name="Ohm R.A."/>
            <person name="Wang M."/>
            <person name="Grigoriev I.V."/>
            <person name="Zambonelli A."/>
            <person name="Martin F.M."/>
        </authorList>
    </citation>
    <scope>NUCLEOTIDE SEQUENCE [LARGE SCALE GENOMIC DNA]</scope>
    <source>
        <strain evidence="2 3">Tbo3840</strain>
    </source>
</reference>
<dbReference type="SUPFAM" id="SSF48452">
    <property type="entry name" value="TPR-like"/>
    <property type="match status" value="1"/>
</dbReference>
<organism evidence="2 3">
    <name type="scientific">Tuber borchii</name>
    <name type="common">White truffle</name>
    <dbReference type="NCBI Taxonomy" id="42251"/>
    <lineage>
        <taxon>Eukaryota</taxon>
        <taxon>Fungi</taxon>
        <taxon>Dikarya</taxon>
        <taxon>Ascomycota</taxon>
        <taxon>Pezizomycotina</taxon>
        <taxon>Pezizomycetes</taxon>
        <taxon>Pezizales</taxon>
        <taxon>Tuberaceae</taxon>
        <taxon>Tuber</taxon>
    </lineage>
</organism>
<comment type="caution">
    <text evidence="2">The sequence shown here is derived from an EMBL/GenBank/DDBJ whole genome shotgun (WGS) entry which is preliminary data.</text>
</comment>
<dbReference type="EMBL" id="NESQ01000172">
    <property type="protein sequence ID" value="PUU76864.1"/>
    <property type="molecule type" value="Genomic_DNA"/>
</dbReference>
<dbReference type="InterPro" id="IPR011990">
    <property type="entry name" value="TPR-like_helical_dom_sf"/>
</dbReference>
<evidence type="ECO:0000256" key="1">
    <source>
        <dbReference type="SAM" id="MobiDB-lite"/>
    </source>
</evidence>